<proteinExistence type="predicted"/>
<dbReference type="EMBL" id="JAULJE010000004">
    <property type="protein sequence ID" value="KAK1343773.1"/>
    <property type="molecule type" value="Genomic_DNA"/>
</dbReference>
<feature type="compositionally biased region" description="Acidic residues" evidence="1">
    <location>
        <begin position="49"/>
        <end position="81"/>
    </location>
</feature>
<name>A0AA40I646_CNENI</name>
<accession>A0AA40I646</accession>
<evidence type="ECO:0000256" key="1">
    <source>
        <dbReference type="SAM" id="MobiDB-lite"/>
    </source>
</evidence>
<feature type="compositionally biased region" description="Basic and acidic residues" evidence="1">
    <location>
        <begin position="37"/>
        <end position="48"/>
    </location>
</feature>
<keyword evidence="3" id="KW-1185">Reference proteome</keyword>
<comment type="caution">
    <text evidence="2">The sequence shown here is derived from an EMBL/GenBank/DDBJ whole genome shotgun (WGS) entry which is preliminary data.</text>
</comment>
<evidence type="ECO:0000313" key="2">
    <source>
        <dbReference type="EMBL" id="KAK1343773.1"/>
    </source>
</evidence>
<gene>
    <name evidence="2" type="ORF">QTO34_014326</name>
</gene>
<sequence length="201" mass="22115">MGSIARGYYQSSQIFGDLPTYTSHIQEEQIEVEETIEAAKAKEAKDEPPSEGEAEEEEKDKEEVDEEEGEEEEEGAKEEFEDAKRKEGRRLAPRLPAIITSALTFQLVAQRRTPLLPLITCHVLLHPLVVSTHHRAQCTNSCTLKGTVGREAVMGLGPSSMHPPGPSHSGPQSPVCWQPHSCRCCSHVLIVLALLTPADVK</sequence>
<reference evidence="2" key="1">
    <citation type="submission" date="2023-06" db="EMBL/GenBank/DDBJ databases">
        <title>Reference genome for the Northern bat (Eptesicus nilssonii), a most northern bat species.</title>
        <authorList>
            <person name="Laine V.N."/>
            <person name="Pulliainen A.T."/>
            <person name="Lilley T.M."/>
        </authorList>
    </citation>
    <scope>NUCLEOTIDE SEQUENCE</scope>
    <source>
        <strain evidence="2">BLF_Eptnil</strain>
        <tissue evidence="2">Kidney</tissue>
    </source>
</reference>
<organism evidence="2 3">
    <name type="scientific">Cnephaeus nilssonii</name>
    <name type="common">Northern bat</name>
    <name type="synonym">Eptesicus nilssonii</name>
    <dbReference type="NCBI Taxonomy" id="3371016"/>
    <lineage>
        <taxon>Eukaryota</taxon>
        <taxon>Metazoa</taxon>
        <taxon>Chordata</taxon>
        <taxon>Craniata</taxon>
        <taxon>Vertebrata</taxon>
        <taxon>Euteleostomi</taxon>
        <taxon>Mammalia</taxon>
        <taxon>Eutheria</taxon>
        <taxon>Laurasiatheria</taxon>
        <taxon>Chiroptera</taxon>
        <taxon>Yangochiroptera</taxon>
        <taxon>Vespertilionidae</taxon>
        <taxon>Cnephaeus</taxon>
    </lineage>
</organism>
<protein>
    <submittedName>
        <fullName evidence="2">Uncharacterized protein</fullName>
    </submittedName>
</protein>
<evidence type="ECO:0000313" key="3">
    <source>
        <dbReference type="Proteomes" id="UP001177744"/>
    </source>
</evidence>
<dbReference type="AlphaFoldDB" id="A0AA40I646"/>
<dbReference type="Proteomes" id="UP001177744">
    <property type="component" value="Unassembled WGS sequence"/>
</dbReference>
<feature type="region of interest" description="Disordered" evidence="1">
    <location>
        <begin position="25"/>
        <end position="88"/>
    </location>
</feature>